<reference evidence="1 2" key="1">
    <citation type="submission" date="2019-12" db="EMBL/GenBank/DDBJ databases">
        <title>Auraticoccus cholistani sp. nov., an actinomycete isolated from soil of Cholistan desert.</title>
        <authorList>
            <person name="Cheema M.T."/>
        </authorList>
    </citation>
    <scope>NUCLEOTIDE SEQUENCE [LARGE SCALE GENOMIC DNA]</scope>
    <source>
        <strain evidence="1 2">F435</strain>
    </source>
</reference>
<comment type="caution">
    <text evidence="1">The sequence shown here is derived from an EMBL/GenBank/DDBJ whole genome shotgun (WGS) entry which is preliminary data.</text>
</comment>
<dbReference type="AlphaFoldDB" id="A0A6A9UY87"/>
<dbReference type="EMBL" id="WPCU01000007">
    <property type="protein sequence ID" value="MVA76762.1"/>
    <property type="molecule type" value="Genomic_DNA"/>
</dbReference>
<evidence type="ECO:0008006" key="3">
    <source>
        <dbReference type="Google" id="ProtNLM"/>
    </source>
</evidence>
<dbReference type="Proteomes" id="UP000435304">
    <property type="component" value="Unassembled WGS sequence"/>
</dbReference>
<evidence type="ECO:0000313" key="1">
    <source>
        <dbReference type="EMBL" id="MVA76762.1"/>
    </source>
</evidence>
<sequence>MTAATLPAEIASRWRELATEAGARQRAGDPAGALALTEQAWQVLPEPHAQWGESSMTAQGGIQFARAADDIDQAWTWLNRAKEVYTSESGTFLVACWEGELRWHFRTEDAVPYLRDLLRVYGTRAFRTLPEEALAAARSDSRA</sequence>
<dbReference type="RefSeq" id="WP_156610419.1">
    <property type="nucleotide sequence ID" value="NZ_WPCU01000007.1"/>
</dbReference>
<name>A0A6A9UY87_9ACTN</name>
<organism evidence="1 2">
    <name type="scientific">Auraticoccus cholistanensis</name>
    <dbReference type="NCBI Taxonomy" id="2656650"/>
    <lineage>
        <taxon>Bacteria</taxon>
        <taxon>Bacillati</taxon>
        <taxon>Actinomycetota</taxon>
        <taxon>Actinomycetes</taxon>
        <taxon>Propionibacteriales</taxon>
        <taxon>Propionibacteriaceae</taxon>
        <taxon>Auraticoccus</taxon>
    </lineage>
</organism>
<keyword evidence="2" id="KW-1185">Reference proteome</keyword>
<evidence type="ECO:0000313" key="2">
    <source>
        <dbReference type="Proteomes" id="UP000435304"/>
    </source>
</evidence>
<protein>
    <recommendedName>
        <fullName evidence="3">Tetratricopeptide repeat protein</fullName>
    </recommendedName>
</protein>
<accession>A0A6A9UY87</accession>
<proteinExistence type="predicted"/>
<gene>
    <name evidence="1" type="ORF">GC722_12115</name>
</gene>